<reference evidence="1 2" key="1">
    <citation type="submission" date="2020-09" db="EMBL/GenBank/DDBJ databases">
        <title>De no assembly of potato wild relative species, Solanum commersonii.</title>
        <authorList>
            <person name="Cho K."/>
        </authorList>
    </citation>
    <scope>NUCLEOTIDE SEQUENCE [LARGE SCALE GENOMIC DNA]</scope>
    <source>
        <strain evidence="1">LZ3.2</strain>
        <tissue evidence="1">Leaf</tissue>
    </source>
</reference>
<gene>
    <name evidence="1" type="ORF">H5410_002465</name>
</gene>
<protein>
    <submittedName>
        <fullName evidence="1">Uncharacterized protein</fullName>
    </submittedName>
</protein>
<sequence>GYCLYRQNKLKEALESLKGQEGSIESMLLESQILYHLGKMGASNLKNLLGETFKCYPIIHKK</sequence>
<feature type="non-terminal residue" evidence="1">
    <location>
        <position position="62"/>
    </location>
</feature>
<comment type="caution">
    <text evidence="1">The sequence shown here is derived from an EMBL/GenBank/DDBJ whole genome shotgun (WGS) entry which is preliminary data.</text>
</comment>
<keyword evidence="2" id="KW-1185">Reference proteome</keyword>
<dbReference type="EMBL" id="JACXVP010000001">
    <property type="protein sequence ID" value="KAG5630748.1"/>
    <property type="molecule type" value="Genomic_DNA"/>
</dbReference>
<dbReference type="Proteomes" id="UP000824120">
    <property type="component" value="Chromosome 1"/>
</dbReference>
<proteinExistence type="predicted"/>
<dbReference type="InterPro" id="IPR011990">
    <property type="entry name" value="TPR-like_helical_dom_sf"/>
</dbReference>
<dbReference type="AlphaFoldDB" id="A0A9J6B274"/>
<evidence type="ECO:0000313" key="1">
    <source>
        <dbReference type="EMBL" id="KAG5630748.1"/>
    </source>
</evidence>
<dbReference type="OrthoDB" id="5421607at2759"/>
<dbReference type="Gene3D" id="1.25.40.10">
    <property type="entry name" value="Tetratricopeptide repeat domain"/>
    <property type="match status" value="1"/>
</dbReference>
<accession>A0A9J6B274</accession>
<name>A0A9J6B274_SOLCO</name>
<organism evidence="1 2">
    <name type="scientific">Solanum commersonii</name>
    <name type="common">Commerson's wild potato</name>
    <name type="synonym">Commerson's nightshade</name>
    <dbReference type="NCBI Taxonomy" id="4109"/>
    <lineage>
        <taxon>Eukaryota</taxon>
        <taxon>Viridiplantae</taxon>
        <taxon>Streptophyta</taxon>
        <taxon>Embryophyta</taxon>
        <taxon>Tracheophyta</taxon>
        <taxon>Spermatophyta</taxon>
        <taxon>Magnoliopsida</taxon>
        <taxon>eudicotyledons</taxon>
        <taxon>Gunneridae</taxon>
        <taxon>Pentapetalae</taxon>
        <taxon>asterids</taxon>
        <taxon>lamiids</taxon>
        <taxon>Solanales</taxon>
        <taxon>Solanaceae</taxon>
        <taxon>Solanoideae</taxon>
        <taxon>Solaneae</taxon>
        <taxon>Solanum</taxon>
    </lineage>
</organism>
<evidence type="ECO:0000313" key="2">
    <source>
        <dbReference type="Proteomes" id="UP000824120"/>
    </source>
</evidence>